<dbReference type="EMBL" id="CAIN01000013">
    <property type="protein sequence ID" value="CCI20845.1"/>
    <property type="molecule type" value="Genomic_DNA"/>
</dbReference>
<dbReference type="HOGENOM" id="CLU_2717832_0_0_3"/>
<sequence length="72" mass="6828">MGAAAAVDGHPGIRGGDVDIVGAAGGIKGVDRAHPGGAAEPREVEDVAAVVGAVDGKIVAFEGLDALIGRAG</sequence>
<comment type="caution">
    <text evidence="1">The sequence shown here is derived from an EMBL/GenBank/DDBJ whole genome shotgun (WGS) entry which is preliminary data.</text>
</comment>
<organism evidence="1 2">
    <name type="scientific">Microcystis aeruginosa PCC 9808</name>
    <dbReference type="NCBI Taxonomy" id="1160284"/>
    <lineage>
        <taxon>Bacteria</taxon>
        <taxon>Bacillati</taxon>
        <taxon>Cyanobacteriota</taxon>
        <taxon>Cyanophyceae</taxon>
        <taxon>Oscillatoriophycideae</taxon>
        <taxon>Chroococcales</taxon>
        <taxon>Microcystaceae</taxon>
        <taxon>Microcystis</taxon>
    </lineage>
</organism>
<dbReference type="AlphaFoldDB" id="I4HFM1"/>
<name>I4HFM1_MICAE</name>
<proteinExistence type="predicted"/>
<protein>
    <submittedName>
        <fullName evidence="1">Uncharacterized protein</fullName>
    </submittedName>
</protein>
<accession>I4HFM1</accession>
<gene>
    <name evidence="1" type="ORF">MICAG_110003</name>
</gene>
<evidence type="ECO:0000313" key="1">
    <source>
        <dbReference type="EMBL" id="CCI20845.1"/>
    </source>
</evidence>
<reference evidence="1 2" key="1">
    <citation type="submission" date="2012-04" db="EMBL/GenBank/DDBJ databases">
        <authorList>
            <person name="Genoscope - CEA"/>
        </authorList>
    </citation>
    <scope>NUCLEOTIDE SEQUENCE [LARGE SCALE GENOMIC DNA]</scope>
    <source>
        <strain evidence="1 2">9808</strain>
    </source>
</reference>
<dbReference type="Proteomes" id="UP000005291">
    <property type="component" value="Unassembled WGS sequence"/>
</dbReference>
<evidence type="ECO:0000313" key="2">
    <source>
        <dbReference type="Proteomes" id="UP000005291"/>
    </source>
</evidence>